<organism evidence="6">
    <name type="scientific">Physcomitrium patens</name>
    <name type="common">Spreading-leaved earth moss</name>
    <name type="synonym">Physcomitrella patens</name>
    <dbReference type="NCBI Taxonomy" id="3218"/>
    <lineage>
        <taxon>Eukaryota</taxon>
        <taxon>Viridiplantae</taxon>
        <taxon>Streptophyta</taxon>
        <taxon>Embryophyta</taxon>
        <taxon>Bryophyta</taxon>
        <taxon>Bryophytina</taxon>
        <taxon>Bryopsida</taxon>
        <taxon>Funariidae</taxon>
        <taxon>Funariales</taxon>
        <taxon>Funariaceae</taxon>
        <taxon>Physcomitrium</taxon>
    </lineage>
</organism>
<dbReference type="OrthoDB" id="277398at2759"/>
<evidence type="ECO:0000256" key="3">
    <source>
        <dbReference type="ARBA" id="ARBA00013252"/>
    </source>
</evidence>
<dbReference type="EMBL" id="ABEU02000006">
    <property type="protein sequence ID" value="PNR53047.1"/>
    <property type="molecule type" value="Genomic_DNA"/>
</dbReference>
<dbReference type="Pfam" id="PF01329">
    <property type="entry name" value="Pterin_4a"/>
    <property type="match status" value="1"/>
</dbReference>
<dbReference type="GeneID" id="112284042"/>
<evidence type="ECO:0000313" key="6">
    <source>
        <dbReference type="EMBL" id="PNR53047.1"/>
    </source>
</evidence>
<proteinExistence type="inferred from homology"/>
<keyword evidence="4" id="KW-0456">Lyase</keyword>
<evidence type="ECO:0000256" key="4">
    <source>
        <dbReference type="ARBA" id="ARBA00023239"/>
    </source>
</evidence>
<dbReference type="GO" id="GO:0005739">
    <property type="term" value="C:mitochondrion"/>
    <property type="evidence" value="ECO:0000318"/>
    <property type="project" value="GO_Central"/>
</dbReference>
<evidence type="ECO:0000256" key="2">
    <source>
        <dbReference type="ARBA" id="ARBA00006472"/>
    </source>
</evidence>
<protein>
    <recommendedName>
        <fullName evidence="3">4a-hydroxytetrahydrobiopterin dehydratase</fullName>
        <ecNumber evidence="3">4.2.1.96</ecNumber>
    </recommendedName>
    <alternativeName>
        <fullName evidence="5">4-alpha-hydroxy-tetrahydropterin dehydratase</fullName>
    </alternativeName>
</protein>
<evidence type="ECO:0000256" key="5">
    <source>
        <dbReference type="ARBA" id="ARBA00030497"/>
    </source>
</evidence>
<accession>A0A2K1KGZ4</accession>
<reference evidence="6 8" key="2">
    <citation type="journal article" date="2018" name="Plant J.">
        <title>The Physcomitrella patens chromosome-scale assembly reveals moss genome structure and evolution.</title>
        <authorList>
            <person name="Lang D."/>
            <person name="Ullrich K.K."/>
            <person name="Murat F."/>
            <person name="Fuchs J."/>
            <person name="Jenkins J."/>
            <person name="Haas F.B."/>
            <person name="Piednoel M."/>
            <person name="Gundlach H."/>
            <person name="Van Bel M."/>
            <person name="Meyberg R."/>
            <person name="Vives C."/>
            <person name="Morata J."/>
            <person name="Symeonidi A."/>
            <person name="Hiss M."/>
            <person name="Muchero W."/>
            <person name="Kamisugi Y."/>
            <person name="Saleh O."/>
            <person name="Blanc G."/>
            <person name="Decker E.L."/>
            <person name="van Gessel N."/>
            <person name="Grimwood J."/>
            <person name="Hayes R.D."/>
            <person name="Graham S.W."/>
            <person name="Gunter L.E."/>
            <person name="McDaniel S.F."/>
            <person name="Hoernstein S.N.W."/>
            <person name="Larsson A."/>
            <person name="Li F.W."/>
            <person name="Perroud P.F."/>
            <person name="Phillips J."/>
            <person name="Ranjan P."/>
            <person name="Rokshar D.S."/>
            <person name="Rothfels C.J."/>
            <person name="Schneider L."/>
            <person name="Shu S."/>
            <person name="Stevenson D.W."/>
            <person name="Thummler F."/>
            <person name="Tillich M."/>
            <person name="Villarreal Aguilar J.C."/>
            <person name="Widiez T."/>
            <person name="Wong G.K."/>
            <person name="Wymore A."/>
            <person name="Zhang Y."/>
            <person name="Zimmer A.D."/>
            <person name="Quatrano R.S."/>
            <person name="Mayer K.F.X."/>
            <person name="Goodstein D."/>
            <person name="Casacuberta J.M."/>
            <person name="Vandepoele K."/>
            <person name="Reski R."/>
            <person name="Cuming A.C."/>
            <person name="Tuskan G.A."/>
            <person name="Maumus F."/>
            <person name="Salse J."/>
            <person name="Schmutz J."/>
            <person name="Rensing S.A."/>
        </authorList>
    </citation>
    <scope>NUCLEOTIDE SEQUENCE [LARGE SCALE GENOMIC DNA]</scope>
    <source>
        <strain evidence="7 8">cv. Gransden 2004</strain>
    </source>
</reference>
<comment type="similarity">
    <text evidence="2">Belongs to the pterin-4-alpha-carbinolamine dehydratase family.</text>
</comment>
<dbReference type="PANTHER" id="PTHR12599:SF0">
    <property type="entry name" value="PTERIN-4-ALPHA-CARBINOLAMINE DEHYDRATASE"/>
    <property type="match status" value="1"/>
</dbReference>
<dbReference type="EnsemblPlants" id="Pp3c6_24490V3.1">
    <property type="protein sequence ID" value="Pp3c6_24490V3.1"/>
    <property type="gene ID" value="Pp3c6_24490"/>
</dbReference>
<dbReference type="PaxDb" id="3218-PP1S53_230V6.1"/>
<dbReference type="Proteomes" id="UP000006727">
    <property type="component" value="Chromosome 6"/>
</dbReference>
<dbReference type="STRING" id="3218.A0A2K1KGZ4"/>
<name>A0A2K1KGZ4_PHYPA</name>
<dbReference type="PANTHER" id="PTHR12599">
    <property type="entry name" value="PTERIN-4-ALPHA-CARBINOLAMINE DEHYDRATASE"/>
    <property type="match status" value="1"/>
</dbReference>
<dbReference type="InterPro" id="IPR036428">
    <property type="entry name" value="PCD_sf"/>
</dbReference>
<dbReference type="Gene3D" id="3.30.1360.20">
    <property type="entry name" value="Transcriptional coactivator/pterin dehydratase"/>
    <property type="match status" value="1"/>
</dbReference>
<dbReference type="SUPFAM" id="SSF55248">
    <property type="entry name" value="PCD-like"/>
    <property type="match status" value="1"/>
</dbReference>
<comment type="catalytic activity">
    <reaction evidence="1">
        <text>(4aS,6R)-4a-hydroxy-L-erythro-5,6,7,8-tetrahydrobiopterin = (6R)-L-erythro-6,7-dihydrobiopterin + H2O</text>
        <dbReference type="Rhea" id="RHEA:11920"/>
        <dbReference type="ChEBI" id="CHEBI:15377"/>
        <dbReference type="ChEBI" id="CHEBI:15642"/>
        <dbReference type="ChEBI" id="CHEBI:43120"/>
        <dbReference type="EC" id="4.2.1.96"/>
    </reaction>
</comment>
<dbReference type="EC" id="4.2.1.96" evidence="3"/>
<sequence>MQQAFTVVGRAGSAWSFSRLPPPCTNLQKIVPISIGGFGCSGGAGRTGRLTETREAPYSWVPIRAASQEGSSSEMTLEQKKCIPCETGKLQPLSEEKAQSMLPQVPGWDLKEIDGIPQLCRNWNAKSFVKGLEIMKRVAGVAEAEGHHPDLHLVNWNQLSINMSTHAVGGLTENDFIVAAKIGALDLTDLVRKPKAAPK</sequence>
<dbReference type="Gramene" id="Pp3c6_24490V3.2">
    <property type="protein sequence ID" value="Pp3c6_24490V3.2"/>
    <property type="gene ID" value="Pp3c6_24490"/>
</dbReference>
<gene>
    <name evidence="7" type="primary">LOC112284042</name>
    <name evidence="6" type="ORF">PHYPA_009422</name>
</gene>
<dbReference type="Gramene" id="Pp3c6_24490V3.1">
    <property type="protein sequence ID" value="Pp3c6_24490V3.1"/>
    <property type="gene ID" value="Pp3c6_24490"/>
</dbReference>
<dbReference type="AlphaFoldDB" id="A0A2K1KGZ4"/>
<evidence type="ECO:0000256" key="1">
    <source>
        <dbReference type="ARBA" id="ARBA00001554"/>
    </source>
</evidence>
<dbReference type="InterPro" id="IPR001533">
    <property type="entry name" value="Pterin_deHydtase"/>
</dbReference>
<reference evidence="7" key="3">
    <citation type="submission" date="2020-12" db="UniProtKB">
        <authorList>
            <consortium name="EnsemblPlants"/>
        </authorList>
    </citation>
    <scope>IDENTIFICATION</scope>
</reference>
<dbReference type="GO" id="GO:0008124">
    <property type="term" value="F:4-alpha-hydroxytetrahydrobiopterin dehydratase activity"/>
    <property type="evidence" value="ECO:0000318"/>
    <property type="project" value="GO_Central"/>
</dbReference>
<reference evidence="6 8" key="1">
    <citation type="journal article" date="2008" name="Science">
        <title>The Physcomitrella genome reveals evolutionary insights into the conquest of land by plants.</title>
        <authorList>
            <person name="Rensing S."/>
            <person name="Lang D."/>
            <person name="Zimmer A."/>
            <person name="Terry A."/>
            <person name="Salamov A."/>
            <person name="Shapiro H."/>
            <person name="Nishiyama T."/>
            <person name="Perroud P.-F."/>
            <person name="Lindquist E."/>
            <person name="Kamisugi Y."/>
            <person name="Tanahashi T."/>
            <person name="Sakakibara K."/>
            <person name="Fujita T."/>
            <person name="Oishi K."/>
            <person name="Shin-I T."/>
            <person name="Kuroki Y."/>
            <person name="Toyoda A."/>
            <person name="Suzuki Y."/>
            <person name="Hashimoto A."/>
            <person name="Yamaguchi K."/>
            <person name="Sugano A."/>
            <person name="Kohara Y."/>
            <person name="Fujiyama A."/>
            <person name="Anterola A."/>
            <person name="Aoki S."/>
            <person name="Ashton N."/>
            <person name="Barbazuk W.B."/>
            <person name="Barker E."/>
            <person name="Bennetzen J."/>
            <person name="Bezanilla M."/>
            <person name="Blankenship R."/>
            <person name="Cho S.H."/>
            <person name="Dutcher S."/>
            <person name="Estelle M."/>
            <person name="Fawcett J.A."/>
            <person name="Gundlach H."/>
            <person name="Hanada K."/>
            <person name="Heyl A."/>
            <person name="Hicks K.A."/>
            <person name="Hugh J."/>
            <person name="Lohr M."/>
            <person name="Mayer K."/>
            <person name="Melkozernov A."/>
            <person name="Murata T."/>
            <person name="Nelson D."/>
            <person name="Pils B."/>
            <person name="Prigge M."/>
            <person name="Reiss B."/>
            <person name="Renner T."/>
            <person name="Rombauts S."/>
            <person name="Rushton P."/>
            <person name="Sanderfoot A."/>
            <person name="Schween G."/>
            <person name="Shiu S.-H."/>
            <person name="Stueber K."/>
            <person name="Theodoulou F.L."/>
            <person name="Tu H."/>
            <person name="Van de Peer Y."/>
            <person name="Verrier P.J."/>
            <person name="Waters E."/>
            <person name="Wood A."/>
            <person name="Yang L."/>
            <person name="Cove D."/>
            <person name="Cuming A."/>
            <person name="Hasebe M."/>
            <person name="Lucas S."/>
            <person name="Mishler D.B."/>
            <person name="Reski R."/>
            <person name="Grigoriev I."/>
            <person name="Quatrano R.S."/>
            <person name="Boore J.L."/>
        </authorList>
    </citation>
    <scope>NUCLEOTIDE SEQUENCE [LARGE SCALE GENOMIC DNA]</scope>
    <source>
        <strain evidence="7 8">cv. Gransden 2004</strain>
    </source>
</reference>
<dbReference type="EnsemblPlants" id="Pp3c6_24490V3.2">
    <property type="protein sequence ID" value="Pp3c6_24490V3.2"/>
    <property type="gene ID" value="Pp3c6_24490"/>
</dbReference>
<evidence type="ECO:0000313" key="8">
    <source>
        <dbReference type="Proteomes" id="UP000006727"/>
    </source>
</evidence>
<dbReference type="GO" id="GO:0006729">
    <property type="term" value="P:tetrahydrobiopterin biosynthetic process"/>
    <property type="evidence" value="ECO:0007669"/>
    <property type="project" value="InterPro"/>
</dbReference>
<evidence type="ECO:0000313" key="7">
    <source>
        <dbReference type="EnsemblPlants" id="Pp3c6_24490V3.1"/>
    </source>
</evidence>
<keyword evidence="8" id="KW-1185">Reference proteome</keyword>
<dbReference type="RefSeq" id="XP_024379311.1">
    <property type="nucleotide sequence ID" value="XM_024523543.2"/>
</dbReference>